<feature type="domain" description="GIY-YIG" evidence="3">
    <location>
        <begin position="2"/>
        <end position="89"/>
    </location>
</feature>
<feature type="region of interest" description="Disordered" evidence="2">
    <location>
        <begin position="101"/>
        <end position="149"/>
    </location>
</feature>
<dbReference type="GO" id="GO:0003677">
    <property type="term" value="F:DNA binding"/>
    <property type="evidence" value="ECO:0007669"/>
    <property type="project" value="InterPro"/>
</dbReference>
<evidence type="ECO:0000313" key="5">
    <source>
        <dbReference type="Proteomes" id="UP000033881"/>
    </source>
</evidence>
<dbReference type="GO" id="GO:0004519">
    <property type="term" value="F:endonuclease activity"/>
    <property type="evidence" value="ECO:0007669"/>
    <property type="project" value="InterPro"/>
</dbReference>
<name>A0A0G0LYM2_9BACT</name>
<dbReference type="SUPFAM" id="SSF64496">
    <property type="entry name" value="DNA-binding domain of intron-encoded endonucleases"/>
    <property type="match status" value="1"/>
</dbReference>
<dbReference type="AlphaFoldDB" id="A0A0G0LYM2"/>
<evidence type="ECO:0000259" key="3">
    <source>
        <dbReference type="PROSITE" id="PS50164"/>
    </source>
</evidence>
<dbReference type="Gene3D" id="3.40.1440.10">
    <property type="entry name" value="GIY-YIG endonuclease"/>
    <property type="match status" value="1"/>
</dbReference>
<sequence length="239" mass="27832">MAKSGIYQIRNLINGKAYIGSTINFNNRKCSHFNLLKANKHPNCKLQNAWNKYGEQNFIFEGVEEVPEKEKLIEREQYYLDETSPEYNICRIAGSQLGFRHSEESKRKISELKNGLRPSQETKRKMSKSQSGRKHSEESKQKISQANKKTKIIKETYRDESNPMFGKRHSEEARRKMSGSHIGIQSGEKHPNCKLSLEQVKIIREKYKAGVCTQKELAEEFNTTFGNIFKIISHRTWKE</sequence>
<accession>A0A0G0LYM2</accession>
<dbReference type="InterPro" id="IPR000305">
    <property type="entry name" value="GIY-YIG_endonuc"/>
</dbReference>
<comment type="similarity">
    <text evidence="1">To endonucleases of group I introns of fungi and phage.</text>
</comment>
<gene>
    <name evidence="4" type="ORF">UT24_C0054G0002</name>
</gene>
<evidence type="ECO:0000256" key="1">
    <source>
        <dbReference type="ARBA" id="ARBA00010045"/>
    </source>
</evidence>
<dbReference type="STRING" id="1618574.UT24_C0054G0002"/>
<dbReference type="SMART" id="SM00465">
    <property type="entry name" value="GIYc"/>
    <property type="match status" value="1"/>
</dbReference>
<dbReference type="CDD" id="cd10437">
    <property type="entry name" value="GIY-YIG_HE_I-TevI_like"/>
    <property type="match status" value="1"/>
</dbReference>
<feature type="compositionally biased region" description="Basic and acidic residues" evidence="2">
    <location>
        <begin position="101"/>
        <end position="111"/>
    </location>
</feature>
<reference evidence="4 5" key="1">
    <citation type="journal article" date="2015" name="Nature">
        <title>rRNA introns, odd ribosomes, and small enigmatic genomes across a large radiation of phyla.</title>
        <authorList>
            <person name="Brown C.T."/>
            <person name="Hug L.A."/>
            <person name="Thomas B.C."/>
            <person name="Sharon I."/>
            <person name="Castelle C.J."/>
            <person name="Singh A."/>
            <person name="Wilkins M.J."/>
            <person name="Williams K.H."/>
            <person name="Banfield J.F."/>
        </authorList>
    </citation>
    <scope>NUCLEOTIDE SEQUENCE [LARGE SCALE GENOMIC DNA]</scope>
</reference>
<evidence type="ECO:0000256" key="2">
    <source>
        <dbReference type="SAM" id="MobiDB-lite"/>
    </source>
</evidence>
<evidence type="ECO:0000313" key="4">
    <source>
        <dbReference type="EMBL" id="KKQ97048.1"/>
    </source>
</evidence>
<proteinExistence type="predicted"/>
<dbReference type="Pfam" id="PF07460">
    <property type="entry name" value="NUMOD3"/>
    <property type="match status" value="2"/>
</dbReference>
<dbReference type="SUPFAM" id="SSF82771">
    <property type="entry name" value="GIY-YIG endonuclease"/>
    <property type="match status" value="1"/>
</dbReference>
<dbReference type="SMART" id="SM00496">
    <property type="entry name" value="IENR2"/>
    <property type="match status" value="4"/>
</dbReference>
<dbReference type="InterPro" id="IPR003611">
    <property type="entry name" value="NUMOD3"/>
</dbReference>
<dbReference type="Pfam" id="PF01541">
    <property type="entry name" value="GIY-YIG"/>
    <property type="match status" value="1"/>
</dbReference>
<dbReference type="NCBIfam" id="TIGR01453">
    <property type="entry name" value="grpIintron_endo"/>
    <property type="match status" value="1"/>
</dbReference>
<dbReference type="InterPro" id="IPR006350">
    <property type="entry name" value="Intron_endoG1"/>
</dbReference>
<dbReference type="InterPro" id="IPR035901">
    <property type="entry name" value="GIY-YIG_endonuc_sf"/>
</dbReference>
<organism evidence="4 5">
    <name type="scientific">Candidatus Woesebacteria bacterium GW2011_GWB1_39_12</name>
    <dbReference type="NCBI Taxonomy" id="1618574"/>
    <lineage>
        <taxon>Bacteria</taxon>
        <taxon>Candidatus Woeseibacteriota</taxon>
    </lineage>
</organism>
<protein>
    <recommendedName>
        <fullName evidence="3">GIY-YIG domain-containing protein</fullName>
    </recommendedName>
</protein>
<dbReference type="Proteomes" id="UP000033881">
    <property type="component" value="Unassembled WGS sequence"/>
</dbReference>
<dbReference type="EMBL" id="LBWB01000054">
    <property type="protein sequence ID" value="KKQ97048.1"/>
    <property type="molecule type" value="Genomic_DNA"/>
</dbReference>
<dbReference type="PROSITE" id="PS50164">
    <property type="entry name" value="GIY_YIG"/>
    <property type="match status" value="1"/>
</dbReference>
<comment type="caution">
    <text evidence="4">The sequence shown here is derived from an EMBL/GenBank/DDBJ whole genome shotgun (WGS) entry which is preliminary data.</text>
</comment>